<protein>
    <recommendedName>
        <fullName evidence="3">F-box domain-containing protein</fullName>
    </recommendedName>
</protein>
<organism evidence="1 2">
    <name type="scientific">Pleurotus ostreatus (strain PC15)</name>
    <name type="common">Oyster mushroom</name>
    <dbReference type="NCBI Taxonomy" id="1137138"/>
    <lineage>
        <taxon>Eukaryota</taxon>
        <taxon>Fungi</taxon>
        <taxon>Dikarya</taxon>
        <taxon>Basidiomycota</taxon>
        <taxon>Agaricomycotina</taxon>
        <taxon>Agaricomycetes</taxon>
        <taxon>Agaricomycetidae</taxon>
        <taxon>Agaricales</taxon>
        <taxon>Pleurotineae</taxon>
        <taxon>Pleurotaceae</taxon>
        <taxon>Pleurotus</taxon>
    </lineage>
</organism>
<evidence type="ECO:0008006" key="3">
    <source>
        <dbReference type="Google" id="ProtNLM"/>
    </source>
</evidence>
<proteinExistence type="predicted"/>
<dbReference type="SUPFAM" id="SSF52047">
    <property type="entry name" value="RNI-like"/>
    <property type="match status" value="1"/>
</dbReference>
<name>A0A067NXC0_PLEO1</name>
<dbReference type="EMBL" id="KL198005">
    <property type="protein sequence ID" value="KDQ31650.1"/>
    <property type="molecule type" value="Genomic_DNA"/>
</dbReference>
<gene>
    <name evidence="1" type="ORF">PLEOSDRAFT_1100189</name>
</gene>
<dbReference type="Proteomes" id="UP000027073">
    <property type="component" value="Unassembled WGS sequence"/>
</dbReference>
<evidence type="ECO:0000313" key="1">
    <source>
        <dbReference type="EMBL" id="KDQ31650.1"/>
    </source>
</evidence>
<accession>A0A067NXC0</accession>
<dbReference type="AlphaFoldDB" id="A0A067NXC0"/>
<dbReference type="InParanoid" id="A0A067NXC0"/>
<evidence type="ECO:0000313" key="2">
    <source>
        <dbReference type="Proteomes" id="UP000027073"/>
    </source>
</evidence>
<sequence>MSLQHEDGTRCFKYDGQISPNNWDVFRRYSPLVRDICRHPRGYMTYESDSFSESVFVDVLTTNPHPADELIPNLQLFEYRSGGAHVQFLPLFLNKSLNSLELCLYDTGDIARDPQLARFKQTLLFIPRKSLNLRHLSVTSYFRTNAELTEVFLDLSRLKTLILSVPQLPDSMSDTLAQLPCLEALRLKGPHMQFLLESVQAS</sequence>
<dbReference type="HOGENOM" id="CLU_1355138_0_0_1"/>
<reference evidence="2" key="1">
    <citation type="journal article" date="2014" name="Proc. Natl. Acad. Sci. U.S.A.">
        <title>Extensive sampling of basidiomycete genomes demonstrates inadequacy of the white-rot/brown-rot paradigm for wood decay fungi.</title>
        <authorList>
            <person name="Riley R."/>
            <person name="Salamov A.A."/>
            <person name="Brown D.W."/>
            <person name="Nagy L.G."/>
            <person name="Floudas D."/>
            <person name="Held B.W."/>
            <person name="Levasseur A."/>
            <person name="Lombard V."/>
            <person name="Morin E."/>
            <person name="Otillar R."/>
            <person name="Lindquist E.A."/>
            <person name="Sun H."/>
            <person name="LaButti K.M."/>
            <person name="Schmutz J."/>
            <person name="Jabbour D."/>
            <person name="Luo H."/>
            <person name="Baker S.E."/>
            <person name="Pisabarro A.G."/>
            <person name="Walton J.D."/>
            <person name="Blanchette R.A."/>
            <person name="Henrissat B."/>
            <person name="Martin F."/>
            <person name="Cullen D."/>
            <person name="Hibbett D.S."/>
            <person name="Grigoriev I.V."/>
        </authorList>
    </citation>
    <scope>NUCLEOTIDE SEQUENCE [LARGE SCALE GENOMIC DNA]</scope>
    <source>
        <strain evidence="2">PC15</strain>
    </source>
</reference>